<dbReference type="KEGG" id="sind:105165581"/>
<proteinExistence type="inferred from homology"/>
<comment type="subcellular location">
    <subcellularLocation>
        <location evidence="1">Membrane</location>
        <topology evidence="1">Multi-pass membrane protein</topology>
    </subcellularLocation>
</comment>
<keyword evidence="2" id="KW-1185">Reference proteome</keyword>
<organism evidence="2 3">
    <name type="scientific">Sesamum indicum</name>
    <name type="common">Oriental sesame</name>
    <name type="synonym">Sesamum orientale</name>
    <dbReference type="NCBI Taxonomy" id="4182"/>
    <lineage>
        <taxon>Eukaryota</taxon>
        <taxon>Viridiplantae</taxon>
        <taxon>Streptophyta</taxon>
        <taxon>Embryophyta</taxon>
        <taxon>Tracheophyta</taxon>
        <taxon>Spermatophyta</taxon>
        <taxon>Magnoliopsida</taxon>
        <taxon>eudicotyledons</taxon>
        <taxon>Gunneridae</taxon>
        <taxon>Pentapetalae</taxon>
        <taxon>asterids</taxon>
        <taxon>lamiids</taxon>
        <taxon>Lamiales</taxon>
        <taxon>Pedaliaceae</taxon>
        <taxon>Sesamum</taxon>
    </lineage>
</organism>
<protein>
    <recommendedName>
        <fullName evidence="1">HVA22-like protein</fullName>
    </recommendedName>
</protein>
<keyword evidence="1" id="KW-0472">Membrane</keyword>
<dbReference type="GO" id="GO:0016020">
    <property type="term" value="C:membrane"/>
    <property type="evidence" value="ECO:0007669"/>
    <property type="project" value="UniProtKB-SubCell"/>
</dbReference>
<dbReference type="InterPro" id="IPR004345">
    <property type="entry name" value="TB2_DP1_HVA22"/>
</dbReference>
<feature type="transmembrane region" description="Helical" evidence="1">
    <location>
        <begin position="81"/>
        <end position="101"/>
    </location>
</feature>
<feature type="transmembrane region" description="Helical" evidence="1">
    <location>
        <begin position="107"/>
        <end position="130"/>
    </location>
</feature>
<accession>A0A6I9TE27</accession>
<keyword evidence="1" id="KW-0812">Transmembrane</keyword>
<dbReference type="PANTHER" id="PTHR12300:SF99">
    <property type="entry name" value="HVA22-LIKE PROTEIN F"/>
    <property type="match status" value="1"/>
</dbReference>
<dbReference type="Proteomes" id="UP000504604">
    <property type="component" value="Linkage group LG6"/>
</dbReference>
<name>A0A6I9TE27_SESIN</name>
<evidence type="ECO:0000256" key="1">
    <source>
        <dbReference type="RuleBase" id="RU362006"/>
    </source>
</evidence>
<dbReference type="GeneID" id="105165581"/>
<dbReference type="InParanoid" id="A0A6I9TE27"/>
<comment type="similarity">
    <text evidence="1">Belongs to the DP1 family.</text>
</comment>
<evidence type="ECO:0000313" key="3">
    <source>
        <dbReference type="RefSeq" id="XP_011082942.2"/>
    </source>
</evidence>
<keyword evidence="1" id="KW-1133">Transmembrane helix</keyword>
<dbReference type="Pfam" id="PF03134">
    <property type="entry name" value="TB2_DP1_HVA22"/>
    <property type="match status" value="1"/>
</dbReference>
<dbReference type="OrthoDB" id="10009287at2759"/>
<sequence>MECPIKTTSNTSNSPTQNYLIPTLTKFHKFQTETEKEMGVLRALARNLDALVGPGVMLLYPLYASMRAIESPSTLDDQQWLTYWVLYSFITLFELSCWKILQWLPFWPYLKLVFCAWLVLPIFNGAAYIYENFVRKYVKVGSYVSSNHPEGQRRVLQMMSLDARKSVEKYIEKYGPEAFDRVVRAAEKEARKH</sequence>
<dbReference type="AlphaFoldDB" id="A0A6I9TE27"/>
<dbReference type="RefSeq" id="XP_011082942.2">
    <property type="nucleotide sequence ID" value="XM_011084640.2"/>
</dbReference>
<dbReference type="PANTHER" id="PTHR12300">
    <property type="entry name" value="HVA22-LIKE PROTEINS"/>
    <property type="match status" value="1"/>
</dbReference>
<evidence type="ECO:0000313" key="2">
    <source>
        <dbReference type="Proteomes" id="UP000504604"/>
    </source>
</evidence>
<dbReference type="FunCoup" id="A0A6I9TE27">
    <property type="interactions" value="471"/>
</dbReference>
<gene>
    <name evidence="3" type="primary">LOC105165581</name>
</gene>
<reference evidence="3" key="1">
    <citation type="submission" date="2025-08" db="UniProtKB">
        <authorList>
            <consortium name="RefSeq"/>
        </authorList>
    </citation>
    <scope>IDENTIFICATION</scope>
</reference>